<dbReference type="AlphaFoldDB" id="A0A1M5HZQ5"/>
<proteinExistence type="predicted"/>
<dbReference type="Proteomes" id="UP000184368">
    <property type="component" value="Unassembled WGS sequence"/>
</dbReference>
<dbReference type="OrthoDB" id="9939736at2"/>
<dbReference type="EMBL" id="FQUO01000021">
    <property type="protein sequence ID" value="SHG21362.1"/>
    <property type="molecule type" value="Genomic_DNA"/>
</dbReference>
<dbReference type="RefSeq" id="WP_158069929.1">
    <property type="nucleotide sequence ID" value="NZ_FQUO01000021.1"/>
</dbReference>
<accession>A0A1M5HZQ5</accession>
<evidence type="ECO:0000313" key="1">
    <source>
        <dbReference type="EMBL" id="SHG21362.1"/>
    </source>
</evidence>
<gene>
    <name evidence="1" type="ORF">SAMN05444008_12111</name>
</gene>
<sequence>MKQQPKEGVQQQEPKLEVLYSSKKELAAVHLITPNGIFSYASLGPEPGPSKQKKQDAA</sequence>
<organism evidence="1 2">
    <name type="scientific">Cnuella takakiae</name>
    <dbReference type="NCBI Taxonomy" id="1302690"/>
    <lineage>
        <taxon>Bacteria</taxon>
        <taxon>Pseudomonadati</taxon>
        <taxon>Bacteroidota</taxon>
        <taxon>Chitinophagia</taxon>
        <taxon>Chitinophagales</taxon>
        <taxon>Chitinophagaceae</taxon>
        <taxon>Cnuella</taxon>
    </lineage>
</organism>
<protein>
    <submittedName>
        <fullName evidence="1">Uncharacterized protein</fullName>
    </submittedName>
</protein>
<name>A0A1M5HZQ5_9BACT</name>
<keyword evidence="2" id="KW-1185">Reference proteome</keyword>
<reference evidence="1 2" key="1">
    <citation type="submission" date="2016-11" db="EMBL/GenBank/DDBJ databases">
        <authorList>
            <person name="Jaros S."/>
            <person name="Januszkiewicz K."/>
            <person name="Wedrychowicz H."/>
        </authorList>
    </citation>
    <scope>NUCLEOTIDE SEQUENCE [LARGE SCALE GENOMIC DNA]</scope>
    <source>
        <strain evidence="1 2">DSM 26897</strain>
    </source>
</reference>
<evidence type="ECO:0000313" key="2">
    <source>
        <dbReference type="Proteomes" id="UP000184368"/>
    </source>
</evidence>